<organism evidence="1 2">
    <name type="scientific">Vibrio cholerae</name>
    <dbReference type="NCBI Taxonomy" id="666"/>
    <lineage>
        <taxon>Bacteria</taxon>
        <taxon>Pseudomonadati</taxon>
        <taxon>Pseudomonadota</taxon>
        <taxon>Gammaproteobacteria</taxon>
        <taxon>Vibrionales</taxon>
        <taxon>Vibrionaceae</taxon>
        <taxon>Vibrio</taxon>
    </lineage>
</organism>
<evidence type="ECO:0000313" key="2">
    <source>
        <dbReference type="Proteomes" id="UP000319979"/>
    </source>
</evidence>
<sequence length="69" mass="7892">MKPPYSWRQLHIQWLFPFLLEAAVVLAASRLAATPNSLGRVHITFLNSNGYRPHRPIDKVENHWLGAMG</sequence>
<protein>
    <submittedName>
        <fullName evidence="1">Uncharacterized protein</fullName>
    </submittedName>
</protein>
<accession>A0A544E3K7</accession>
<proteinExistence type="predicted"/>
<evidence type="ECO:0000313" key="1">
    <source>
        <dbReference type="EMBL" id="TQP18039.1"/>
    </source>
</evidence>
<comment type="caution">
    <text evidence="1">The sequence shown here is derived from an EMBL/GenBank/DDBJ whole genome shotgun (WGS) entry which is preliminary data.</text>
</comment>
<dbReference type="AlphaFoldDB" id="A0A544E3K7"/>
<dbReference type="EMBL" id="VIOS01000004">
    <property type="protein sequence ID" value="TQP18039.1"/>
    <property type="molecule type" value="Genomic_DNA"/>
</dbReference>
<name>A0A544E3K7_VIBCL</name>
<dbReference type="Proteomes" id="UP000319979">
    <property type="component" value="Unassembled WGS sequence"/>
</dbReference>
<gene>
    <name evidence="1" type="ORF">FLM02_01075</name>
</gene>
<reference evidence="1 2" key="1">
    <citation type="submission" date="2019-07" db="EMBL/GenBank/DDBJ databases">
        <title>Phenotypic and genotypic antimicrobial resistance traits of Vibrio cholerae non-O1/non-O139 isolated from a large Austrian lake frequently associated with cases of infection.</title>
        <authorList>
            <person name="Lepuschitz S."/>
            <person name="Baron S."/>
            <person name="Larvor E."/>
            <person name="Granier S."/>
            <person name="Pretzer C."/>
            <person name="Mach R.L."/>
            <person name="Farnleitner A.H."/>
            <person name="Ruppitsch W."/>
            <person name="Pleininger S."/>
            <person name="Indra A."/>
            <person name="Kirschner A.K.T."/>
        </authorList>
    </citation>
    <scope>NUCLEOTIDE SEQUENCE [LARGE SCALE GENOMIC DNA]</scope>
    <source>
        <strain evidence="1 2">A12JL36W90</strain>
    </source>
</reference>